<dbReference type="AlphaFoldDB" id="A0A5C4MMB6"/>
<dbReference type="Gene3D" id="1.10.760.10">
    <property type="entry name" value="Cytochrome c-like domain"/>
    <property type="match status" value="1"/>
</dbReference>
<evidence type="ECO:0000313" key="3">
    <source>
        <dbReference type="EMBL" id="TNC46947.1"/>
    </source>
</evidence>
<reference evidence="3 4" key="1">
    <citation type="submission" date="2019-06" db="EMBL/GenBank/DDBJ databases">
        <title>YIM 131921 draft genome.</title>
        <authorList>
            <person name="Jiang L."/>
        </authorList>
    </citation>
    <scope>NUCLEOTIDE SEQUENCE [LARGE SCALE GENOMIC DNA]</scope>
    <source>
        <strain evidence="3 4">YIM 131921</strain>
    </source>
</reference>
<dbReference type="InterPro" id="IPR022411">
    <property type="entry name" value="C-typ_cyt_methanol_metab-rel"/>
</dbReference>
<proteinExistence type="predicted"/>
<comment type="caution">
    <text evidence="3">The sequence shown here is derived from an EMBL/GenBank/DDBJ whole genome shotgun (WGS) entry which is preliminary data.</text>
</comment>
<gene>
    <name evidence="3" type="ORF">FHG66_17810</name>
</gene>
<dbReference type="RefSeq" id="WP_139078398.1">
    <property type="nucleotide sequence ID" value="NZ_VDFU01000030.1"/>
</dbReference>
<evidence type="ECO:0000256" key="1">
    <source>
        <dbReference type="SAM" id="MobiDB-lite"/>
    </source>
</evidence>
<feature type="signal peptide" evidence="2">
    <location>
        <begin position="1"/>
        <end position="21"/>
    </location>
</feature>
<protein>
    <submittedName>
        <fullName evidence="3">C-type cytochrome, methanol metabolism-related</fullName>
    </submittedName>
</protein>
<dbReference type="Proteomes" id="UP000305887">
    <property type="component" value="Unassembled WGS sequence"/>
</dbReference>
<evidence type="ECO:0000313" key="4">
    <source>
        <dbReference type="Proteomes" id="UP000305887"/>
    </source>
</evidence>
<accession>A0A5C4MMB6</accession>
<dbReference type="InterPro" id="IPR036909">
    <property type="entry name" value="Cyt_c-like_dom_sf"/>
</dbReference>
<feature type="chain" id="PRO_5022831848" evidence="2">
    <location>
        <begin position="22"/>
        <end position="178"/>
    </location>
</feature>
<evidence type="ECO:0000256" key="2">
    <source>
        <dbReference type="SAM" id="SignalP"/>
    </source>
</evidence>
<keyword evidence="2" id="KW-0732">Signal</keyword>
<name>A0A5C4MMB6_9RHOB</name>
<feature type="compositionally biased region" description="Basic and acidic residues" evidence="1">
    <location>
        <begin position="154"/>
        <end position="172"/>
    </location>
</feature>
<organism evidence="3 4">
    <name type="scientific">Rubellimicrobium rubrum</name>
    <dbReference type="NCBI Taxonomy" id="2585369"/>
    <lineage>
        <taxon>Bacteria</taxon>
        <taxon>Pseudomonadati</taxon>
        <taxon>Pseudomonadota</taxon>
        <taxon>Alphaproteobacteria</taxon>
        <taxon>Rhodobacterales</taxon>
        <taxon>Roseobacteraceae</taxon>
        <taxon>Rubellimicrobium</taxon>
    </lineage>
</organism>
<dbReference type="SUPFAM" id="SSF46626">
    <property type="entry name" value="Cytochrome c"/>
    <property type="match status" value="1"/>
</dbReference>
<dbReference type="OrthoDB" id="5770300at2"/>
<dbReference type="GO" id="GO:0020037">
    <property type="term" value="F:heme binding"/>
    <property type="evidence" value="ECO:0007669"/>
    <property type="project" value="InterPro"/>
</dbReference>
<dbReference type="NCBIfam" id="TIGR03874">
    <property type="entry name" value="4cys_cytochr"/>
    <property type="match status" value="1"/>
</dbReference>
<sequence length="178" mass="19364">MMRYPHAPGALLTVLVLAASAGWSQETAPSSDPATAVAREENGRYYTADDIPTFNIAEDGTVDWLTYSGFRRYHAECHVCHGPDGEGSSYAPALKNSVNRLDYYDFYGIVAGGIQNVDAGHNNVMPAFGTNVNVMCYLDDIYVYLKARGTGALERGRPAEREDKSDAIREAEESCLGA</sequence>
<dbReference type="EMBL" id="VDFU01000030">
    <property type="protein sequence ID" value="TNC46947.1"/>
    <property type="molecule type" value="Genomic_DNA"/>
</dbReference>
<dbReference type="GO" id="GO:0009055">
    <property type="term" value="F:electron transfer activity"/>
    <property type="evidence" value="ECO:0007669"/>
    <property type="project" value="InterPro"/>
</dbReference>
<feature type="region of interest" description="Disordered" evidence="1">
    <location>
        <begin position="154"/>
        <end position="178"/>
    </location>
</feature>
<keyword evidence="4" id="KW-1185">Reference proteome</keyword>